<organism evidence="3 4">
    <name type="scientific">bacterium (Candidatus Gribaldobacteria) CG23_combo_of_CG06-09_8_20_14_all_37_87_8</name>
    <dbReference type="NCBI Taxonomy" id="2014278"/>
    <lineage>
        <taxon>Bacteria</taxon>
        <taxon>Candidatus Gribaldobacteria</taxon>
    </lineage>
</organism>
<dbReference type="InterPro" id="IPR028098">
    <property type="entry name" value="Glyco_trans_4-like_N"/>
</dbReference>
<evidence type="ECO:0000313" key="3">
    <source>
        <dbReference type="EMBL" id="PIP32063.1"/>
    </source>
</evidence>
<dbReference type="InterPro" id="IPR001296">
    <property type="entry name" value="Glyco_trans_1"/>
</dbReference>
<dbReference type="AlphaFoldDB" id="A0A2G9ZFW2"/>
<dbReference type="Pfam" id="PF00534">
    <property type="entry name" value="Glycos_transf_1"/>
    <property type="match status" value="1"/>
</dbReference>
<protein>
    <recommendedName>
        <fullName evidence="5">Glycosyl transferase</fullName>
    </recommendedName>
</protein>
<dbReference type="PANTHER" id="PTHR45947:SF3">
    <property type="entry name" value="SULFOQUINOVOSYL TRANSFERASE SQD2"/>
    <property type="match status" value="1"/>
</dbReference>
<dbReference type="GO" id="GO:0016757">
    <property type="term" value="F:glycosyltransferase activity"/>
    <property type="evidence" value="ECO:0007669"/>
    <property type="project" value="InterPro"/>
</dbReference>
<reference evidence="3 4" key="1">
    <citation type="submission" date="2017-09" db="EMBL/GenBank/DDBJ databases">
        <title>Depth-based differentiation of microbial function through sediment-hosted aquifers and enrichment of novel symbionts in the deep terrestrial subsurface.</title>
        <authorList>
            <person name="Probst A.J."/>
            <person name="Ladd B."/>
            <person name="Jarett J.K."/>
            <person name="Geller-Mcgrath D.E."/>
            <person name="Sieber C.M."/>
            <person name="Emerson J.B."/>
            <person name="Anantharaman K."/>
            <person name="Thomas B.C."/>
            <person name="Malmstrom R."/>
            <person name="Stieglmeier M."/>
            <person name="Klingl A."/>
            <person name="Woyke T."/>
            <person name="Ryan C.M."/>
            <person name="Banfield J.F."/>
        </authorList>
    </citation>
    <scope>NUCLEOTIDE SEQUENCE [LARGE SCALE GENOMIC DNA]</scope>
    <source>
        <strain evidence="3">CG23_combo_of_CG06-09_8_20_14_all_37_87_8</strain>
    </source>
</reference>
<dbReference type="InterPro" id="IPR050194">
    <property type="entry name" value="Glycosyltransferase_grp1"/>
</dbReference>
<dbReference type="EMBL" id="PCSB01000005">
    <property type="protein sequence ID" value="PIP32063.1"/>
    <property type="molecule type" value="Genomic_DNA"/>
</dbReference>
<dbReference type="SUPFAM" id="SSF53756">
    <property type="entry name" value="UDP-Glycosyltransferase/glycogen phosphorylase"/>
    <property type="match status" value="1"/>
</dbReference>
<dbReference type="CDD" id="cd03802">
    <property type="entry name" value="GT4_AviGT4-like"/>
    <property type="match status" value="1"/>
</dbReference>
<evidence type="ECO:0008006" key="5">
    <source>
        <dbReference type="Google" id="ProtNLM"/>
    </source>
</evidence>
<name>A0A2G9ZFW2_9BACT</name>
<evidence type="ECO:0000259" key="1">
    <source>
        <dbReference type="Pfam" id="PF00534"/>
    </source>
</evidence>
<proteinExistence type="predicted"/>
<feature type="domain" description="Glycosyltransferase subfamily 4-like N-terminal" evidence="2">
    <location>
        <begin position="33"/>
        <end position="173"/>
    </location>
</feature>
<sequence length="384" mass="43596">MTKNRKLNIAIMGTNIAPTPPGPKTIYAPLWIAHDLAVGLKKRGHSVTLFAASDSKTPLKIVSAGLPCFKNNKEWQRAQERLSAYEKRIMQGEHQYTWAIKWKEVLRENYELLLASKLYQMAQQGKFDIIQFHSPLRVLHSAPLVKTPIFFTLHDPLRHPFDSGAVKAICDSIPYKNVRFVSISNAQRKLSPNLPYAGTCYNGININKFKFKKEKEDYFLFAGRIIPQKGLHIAVEIAREMGLKLKIAGPVGKEQKSYFKNKIEPHLSSKIEYLGTLTPSQMVPLYQKAKGFLMPILWSESFGLVMAEAMACGTPVIGFNKGSVAEVVKHCKTGFVVKTKREMKQAIERIGQIKPEDCRAWVEQNFTIDKMVTSYEKLYLKYVS</sequence>
<accession>A0A2G9ZFW2</accession>
<comment type="caution">
    <text evidence="3">The sequence shown here is derived from an EMBL/GenBank/DDBJ whole genome shotgun (WGS) entry which is preliminary data.</text>
</comment>
<dbReference type="Gene3D" id="3.40.50.2000">
    <property type="entry name" value="Glycogen Phosphorylase B"/>
    <property type="match status" value="2"/>
</dbReference>
<dbReference type="Proteomes" id="UP000230447">
    <property type="component" value="Unassembled WGS sequence"/>
</dbReference>
<dbReference type="PANTHER" id="PTHR45947">
    <property type="entry name" value="SULFOQUINOVOSYL TRANSFERASE SQD2"/>
    <property type="match status" value="1"/>
</dbReference>
<evidence type="ECO:0000313" key="4">
    <source>
        <dbReference type="Proteomes" id="UP000230447"/>
    </source>
</evidence>
<gene>
    <name evidence="3" type="ORF">COX24_00205</name>
</gene>
<evidence type="ECO:0000259" key="2">
    <source>
        <dbReference type="Pfam" id="PF13439"/>
    </source>
</evidence>
<feature type="domain" description="Glycosyl transferase family 1" evidence="1">
    <location>
        <begin position="208"/>
        <end position="353"/>
    </location>
</feature>
<dbReference type="Pfam" id="PF13439">
    <property type="entry name" value="Glyco_transf_4"/>
    <property type="match status" value="1"/>
</dbReference>